<name>A0A895Y8Y7_9ACTN</name>
<evidence type="ECO:0000256" key="1">
    <source>
        <dbReference type="SAM" id="MobiDB-lite"/>
    </source>
</evidence>
<sequence>MGNDITEHPTREGKLYCRVVLDAYSWPSTRAALPAIPAGIIHGDHGTQFTSWNFTERARKACLAPSMGSVGDPYDNAVGEACWGRPQSDGSTAAAGAPATSGCASA</sequence>
<feature type="region of interest" description="Disordered" evidence="1">
    <location>
        <begin position="85"/>
        <end position="106"/>
    </location>
</feature>
<organism evidence="2 3">
    <name type="scientific">Natronosporangium hydrolyticum</name>
    <dbReference type="NCBI Taxonomy" id="2811111"/>
    <lineage>
        <taxon>Bacteria</taxon>
        <taxon>Bacillati</taxon>
        <taxon>Actinomycetota</taxon>
        <taxon>Actinomycetes</taxon>
        <taxon>Micromonosporales</taxon>
        <taxon>Micromonosporaceae</taxon>
        <taxon>Natronosporangium</taxon>
    </lineage>
</organism>
<reference evidence="2" key="1">
    <citation type="submission" date="2021-02" db="EMBL/GenBank/DDBJ databases">
        <title>Natrosporangium hydrolyticum gen. nov., sp. nov, a haloalkaliphilic actinobacterium from a soda solonchak soil.</title>
        <authorList>
            <person name="Sorokin D.Y."/>
            <person name="Khijniak T.V."/>
            <person name="Zakharycheva A.P."/>
            <person name="Boueva O.V."/>
            <person name="Ariskina E.V."/>
            <person name="Hahnke R.L."/>
            <person name="Bunk B."/>
            <person name="Sproer C."/>
            <person name="Schumann P."/>
            <person name="Evtushenko L.I."/>
            <person name="Kublanov I.V."/>
        </authorList>
    </citation>
    <scope>NUCLEOTIDE SEQUENCE</scope>
    <source>
        <strain evidence="2">DSM 106523</strain>
    </source>
</reference>
<proteinExistence type="predicted"/>
<dbReference type="SUPFAM" id="SSF53098">
    <property type="entry name" value="Ribonuclease H-like"/>
    <property type="match status" value="1"/>
</dbReference>
<gene>
    <name evidence="2" type="ORF">JQS43_22195</name>
</gene>
<dbReference type="AlphaFoldDB" id="A0A895Y8Y7"/>
<dbReference type="EMBL" id="CP070499">
    <property type="protein sequence ID" value="QSB14197.1"/>
    <property type="molecule type" value="Genomic_DNA"/>
</dbReference>
<dbReference type="Proteomes" id="UP000662857">
    <property type="component" value="Chromosome"/>
</dbReference>
<dbReference type="RefSeq" id="WP_239676316.1">
    <property type="nucleotide sequence ID" value="NZ_CP070499.1"/>
</dbReference>
<feature type="compositionally biased region" description="Low complexity" evidence="1">
    <location>
        <begin position="90"/>
        <end position="106"/>
    </location>
</feature>
<dbReference type="InterPro" id="IPR012337">
    <property type="entry name" value="RNaseH-like_sf"/>
</dbReference>
<keyword evidence="3" id="KW-1185">Reference proteome</keyword>
<evidence type="ECO:0000313" key="3">
    <source>
        <dbReference type="Proteomes" id="UP000662857"/>
    </source>
</evidence>
<evidence type="ECO:0000313" key="2">
    <source>
        <dbReference type="EMBL" id="QSB14197.1"/>
    </source>
</evidence>
<accession>A0A895Y8Y7</accession>
<protein>
    <submittedName>
        <fullName evidence="2">Transposase family protein</fullName>
    </submittedName>
</protein>
<dbReference type="KEGG" id="nhy:JQS43_22195"/>